<evidence type="ECO:0000313" key="1">
    <source>
        <dbReference type="EMBL" id="QVJ03450.1"/>
    </source>
</evidence>
<dbReference type="InterPro" id="IPR036086">
    <property type="entry name" value="ParB/Sulfiredoxin_sf"/>
</dbReference>
<dbReference type="Proteomes" id="UP000682416">
    <property type="component" value="Plasmid unnamed2"/>
</dbReference>
<gene>
    <name evidence="1" type="ORF">KGD82_27570</name>
</gene>
<accession>A0A975LD52</accession>
<keyword evidence="1" id="KW-0614">Plasmid</keyword>
<name>A0A975LD52_9ACTN</name>
<dbReference type="SUPFAM" id="SSF110849">
    <property type="entry name" value="ParB/Sulfiredoxin"/>
    <property type="match status" value="1"/>
</dbReference>
<dbReference type="AlphaFoldDB" id="A0A975LD52"/>
<dbReference type="KEGG" id="nec:KGD82_27570"/>
<keyword evidence="2" id="KW-1185">Reference proteome</keyword>
<evidence type="ECO:0000313" key="2">
    <source>
        <dbReference type="Proteomes" id="UP000682416"/>
    </source>
</evidence>
<protein>
    <submittedName>
        <fullName evidence="1">ParB N-terminal domain-containing protein</fullName>
    </submittedName>
</protein>
<sequence>MGNPDNPRQELGDLRELADSLLKHGLRQPVGVMSRQAFVEVYPHHEEVVGRPPSW</sequence>
<proteinExistence type="predicted"/>
<organism evidence="1 2">
    <name type="scientific">Nocardiopsis eucommiae</name>
    <dbReference type="NCBI Taxonomy" id="2831970"/>
    <lineage>
        <taxon>Bacteria</taxon>
        <taxon>Bacillati</taxon>
        <taxon>Actinomycetota</taxon>
        <taxon>Actinomycetes</taxon>
        <taxon>Streptosporangiales</taxon>
        <taxon>Nocardiopsidaceae</taxon>
        <taxon>Nocardiopsis</taxon>
    </lineage>
</organism>
<dbReference type="EMBL" id="CP074403">
    <property type="protein sequence ID" value="QVJ03450.1"/>
    <property type="molecule type" value="Genomic_DNA"/>
</dbReference>
<geneLocation type="plasmid" evidence="1 2">
    <name>unnamed2</name>
</geneLocation>
<reference evidence="1" key="1">
    <citation type="submission" date="2021-05" db="EMBL/GenBank/DDBJ databases">
        <authorList>
            <person name="Kaiqin L."/>
            <person name="Jian G."/>
        </authorList>
    </citation>
    <scope>NUCLEOTIDE SEQUENCE</scope>
    <source>
        <strain evidence="1">HDS5</strain>
        <plasmid evidence="1">unnamed2</plasmid>
    </source>
</reference>